<accession>A0ABV8A229</accession>
<name>A0ABV8A229_9DEIO</name>
<evidence type="ECO:0000313" key="1">
    <source>
        <dbReference type="EMBL" id="MFC3859431.1"/>
    </source>
</evidence>
<dbReference type="RefSeq" id="WP_380075597.1">
    <property type="nucleotide sequence ID" value="NZ_JBHRZF010000011.1"/>
</dbReference>
<gene>
    <name evidence="1" type="ORF">ACFOPQ_01400</name>
</gene>
<comment type="caution">
    <text evidence="1">The sequence shown here is derived from an EMBL/GenBank/DDBJ whole genome shotgun (WGS) entry which is preliminary data.</text>
</comment>
<dbReference type="EMBL" id="JBHRZF010000011">
    <property type="protein sequence ID" value="MFC3859431.1"/>
    <property type="molecule type" value="Genomic_DNA"/>
</dbReference>
<reference evidence="2" key="1">
    <citation type="journal article" date="2019" name="Int. J. Syst. Evol. Microbiol.">
        <title>The Global Catalogue of Microorganisms (GCM) 10K type strain sequencing project: providing services to taxonomists for standard genome sequencing and annotation.</title>
        <authorList>
            <consortium name="The Broad Institute Genomics Platform"/>
            <consortium name="The Broad Institute Genome Sequencing Center for Infectious Disease"/>
            <person name="Wu L."/>
            <person name="Ma J."/>
        </authorList>
    </citation>
    <scope>NUCLEOTIDE SEQUENCE [LARGE SCALE GENOMIC DNA]</scope>
    <source>
        <strain evidence="2">CCTCC AB 2013263</strain>
    </source>
</reference>
<sequence length="189" mass="20980">MKLNDLIERLIAIRDQHGGDIPVDVGLNHEDDGFCSKEIELVDAETFLLDEGQVMPDGAVILHGGNIEMAPGVTEPPARDILREVLSERTRQVSHGFDSKHDDLHTSGELALAAAGYAINTSLDSVLYDVTVQVPTSSFTMPVNWPFPPEWFKPTNRRRDLIKAMALIVAEVERLDRLEEQQAIDGEPQ</sequence>
<protein>
    <submittedName>
        <fullName evidence="1">Uncharacterized protein</fullName>
    </submittedName>
</protein>
<proteinExistence type="predicted"/>
<dbReference type="Proteomes" id="UP001595748">
    <property type="component" value="Unassembled WGS sequence"/>
</dbReference>
<keyword evidence="2" id="KW-1185">Reference proteome</keyword>
<organism evidence="1 2">
    <name type="scientific">Deinococcus antarcticus</name>
    <dbReference type="NCBI Taxonomy" id="1298767"/>
    <lineage>
        <taxon>Bacteria</taxon>
        <taxon>Thermotogati</taxon>
        <taxon>Deinococcota</taxon>
        <taxon>Deinococci</taxon>
        <taxon>Deinococcales</taxon>
        <taxon>Deinococcaceae</taxon>
        <taxon>Deinococcus</taxon>
    </lineage>
</organism>
<evidence type="ECO:0000313" key="2">
    <source>
        <dbReference type="Proteomes" id="UP001595748"/>
    </source>
</evidence>